<feature type="compositionally biased region" description="Basic and acidic residues" evidence="1">
    <location>
        <begin position="67"/>
        <end position="79"/>
    </location>
</feature>
<proteinExistence type="predicted"/>
<accession>A0AAC9WIR6</accession>
<organism evidence="3 4">
    <name type="scientific">Staphylococcus lutrae</name>
    <dbReference type="NCBI Taxonomy" id="155085"/>
    <lineage>
        <taxon>Bacteria</taxon>
        <taxon>Bacillati</taxon>
        <taxon>Bacillota</taxon>
        <taxon>Bacilli</taxon>
        <taxon>Bacillales</taxon>
        <taxon>Staphylococcaceae</taxon>
        <taxon>Staphylococcus</taxon>
    </lineage>
</organism>
<evidence type="ECO:0000313" key="3">
    <source>
        <dbReference type="EMBL" id="ARJ50564.1"/>
    </source>
</evidence>
<evidence type="ECO:0000256" key="1">
    <source>
        <dbReference type="SAM" id="MobiDB-lite"/>
    </source>
</evidence>
<evidence type="ECO:0000256" key="2">
    <source>
        <dbReference type="SAM" id="Phobius"/>
    </source>
</evidence>
<keyword evidence="2" id="KW-1133">Transmembrane helix</keyword>
<dbReference type="KEGG" id="slz:B5P37_04160"/>
<dbReference type="EMBL" id="CP020773">
    <property type="protein sequence ID" value="ARJ50564.1"/>
    <property type="molecule type" value="Genomic_DNA"/>
</dbReference>
<feature type="region of interest" description="Disordered" evidence="1">
    <location>
        <begin position="59"/>
        <end position="85"/>
    </location>
</feature>
<name>A0AAC9WIR6_9STAP</name>
<keyword evidence="4" id="KW-1185">Reference proteome</keyword>
<evidence type="ECO:0000313" key="4">
    <source>
        <dbReference type="Proteomes" id="UP000242864"/>
    </source>
</evidence>
<gene>
    <name evidence="3" type="ORF">B5P37_04160</name>
</gene>
<protein>
    <submittedName>
        <fullName evidence="3">Uncharacterized protein</fullName>
    </submittedName>
</protein>
<feature type="transmembrane region" description="Helical" evidence="2">
    <location>
        <begin position="29"/>
        <end position="49"/>
    </location>
</feature>
<reference evidence="3 4" key="1">
    <citation type="submission" date="2017-04" db="EMBL/GenBank/DDBJ databases">
        <authorList>
            <person name="Veseli I.A."/>
            <person name="Tang C."/>
            <person name="Pombert J.-F."/>
        </authorList>
    </citation>
    <scope>NUCLEOTIDE SEQUENCE [LARGE SCALE GENOMIC DNA]</scope>
    <source>
        <strain evidence="3 4">ATCC 700373</strain>
    </source>
</reference>
<dbReference type="Proteomes" id="UP000242864">
    <property type="component" value="Chromosome"/>
</dbReference>
<keyword evidence="2" id="KW-0472">Membrane</keyword>
<sequence length="85" mass="9896">MLKKLAGLFLGMVMTTTVAETYLIAGTWQYLLLQSITLAFILFFIYHFIGFQLQEKRQNVTKAHPSVKVDETREDEKAMQRLIQK</sequence>
<dbReference type="RefSeq" id="WP_085237042.1">
    <property type="nucleotide sequence ID" value="NZ_CP020773.1"/>
</dbReference>
<dbReference type="AlphaFoldDB" id="A0AAC9WIR6"/>
<keyword evidence="2" id="KW-0812">Transmembrane</keyword>